<protein>
    <submittedName>
        <fullName evidence="1">Uncharacterized protein</fullName>
    </submittedName>
</protein>
<reference evidence="1" key="1">
    <citation type="submission" date="2020-05" db="EMBL/GenBank/DDBJ databases">
        <title>Large-scale comparative analyses of tick genomes elucidate their genetic diversity and vector capacities.</title>
        <authorList>
            <person name="Jia N."/>
            <person name="Wang J."/>
            <person name="Shi W."/>
            <person name="Du L."/>
            <person name="Sun Y."/>
            <person name="Zhan W."/>
            <person name="Jiang J."/>
            <person name="Wang Q."/>
            <person name="Zhang B."/>
            <person name="Ji P."/>
            <person name="Sakyi L.B."/>
            <person name="Cui X."/>
            <person name="Yuan T."/>
            <person name="Jiang B."/>
            <person name="Yang W."/>
            <person name="Lam T.T.-Y."/>
            <person name="Chang Q."/>
            <person name="Ding S."/>
            <person name="Wang X."/>
            <person name="Zhu J."/>
            <person name="Ruan X."/>
            <person name="Zhao L."/>
            <person name="Wei J."/>
            <person name="Que T."/>
            <person name="Du C."/>
            <person name="Cheng J."/>
            <person name="Dai P."/>
            <person name="Han X."/>
            <person name="Huang E."/>
            <person name="Gao Y."/>
            <person name="Liu J."/>
            <person name="Shao H."/>
            <person name="Ye R."/>
            <person name="Li L."/>
            <person name="Wei W."/>
            <person name="Wang X."/>
            <person name="Wang C."/>
            <person name="Yang T."/>
            <person name="Huo Q."/>
            <person name="Li W."/>
            <person name="Guo W."/>
            <person name="Chen H."/>
            <person name="Zhou L."/>
            <person name="Ni X."/>
            <person name="Tian J."/>
            <person name="Zhou Y."/>
            <person name="Sheng Y."/>
            <person name="Liu T."/>
            <person name="Pan Y."/>
            <person name="Xia L."/>
            <person name="Li J."/>
            <person name="Zhao F."/>
            <person name="Cao W."/>
        </authorList>
    </citation>
    <scope>NUCLEOTIDE SEQUENCE</scope>
    <source>
        <strain evidence="1">Hyas-2018</strain>
    </source>
</reference>
<name>A0ACB7SZX3_HYAAI</name>
<proteinExistence type="predicted"/>
<comment type="caution">
    <text evidence="1">The sequence shown here is derived from an EMBL/GenBank/DDBJ whole genome shotgun (WGS) entry which is preliminary data.</text>
</comment>
<dbReference type="EMBL" id="CM023482">
    <property type="protein sequence ID" value="KAH6940155.1"/>
    <property type="molecule type" value="Genomic_DNA"/>
</dbReference>
<evidence type="ECO:0000313" key="1">
    <source>
        <dbReference type="EMBL" id="KAH6940155.1"/>
    </source>
</evidence>
<gene>
    <name evidence="1" type="ORF">HPB50_025963</name>
</gene>
<sequence>MNCPSISPSRWLRLLKRNRSISVEGAGLIFVLHRGRLEKVEEETEDVGPTDGQGNALLLRLRHVIRSEKHANLPLVDGPGRHISFELLESAVQRHGGQSGERCRTTLSGMGRCVPSSPVSQSASRVRRSRVGQRKWEMTTMDAGQRLLASGRPCRSCLLHKVTT</sequence>
<dbReference type="Proteomes" id="UP000821845">
    <property type="component" value="Chromosome 2"/>
</dbReference>
<accession>A0ACB7SZX3</accession>
<organism evidence="1 2">
    <name type="scientific">Hyalomma asiaticum</name>
    <name type="common">Tick</name>
    <dbReference type="NCBI Taxonomy" id="266040"/>
    <lineage>
        <taxon>Eukaryota</taxon>
        <taxon>Metazoa</taxon>
        <taxon>Ecdysozoa</taxon>
        <taxon>Arthropoda</taxon>
        <taxon>Chelicerata</taxon>
        <taxon>Arachnida</taxon>
        <taxon>Acari</taxon>
        <taxon>Parasitiformes</taxon>
        <taxon>Ixodida</taxon>
        <taxon>Ixodoidea</taxon>
        <taxon>Ixodidae</taxon>
        <taxon>Hyalomminae</taxon>
        <taxon>Hyalomma</taxon>
    </lineage>
</organism>
<evidence type="ECO:0000313" key="2">
    <source>
        <dbReference type="Proteomes" id="UP000821845"/>
    </source>
</evidence>
<keyword evidence="2" id="KW-1185">Reference proteome</keyword>